<dbReference type="EC" id="4.1.2.25" evidence="6"/>
<dbReference type="GO" id="GO:0046654">
    <property type="term" value="P:tetrahydrofolate biosynthetic process"/>
    <property type="evidence" value="ECO:0007669"/>
    <property type="project" value="UniProtKB-UniRule"/>
</dbReference>
<evidence type="ECO:0000256" key="1">
    <source>
        <dbReference type="ARBA" id="ARBA00001353"/>
    </source>
</evidence>
<dbReference type="EMBL" id="JAFIDN010000003">
    <property type="protein sequence ID" value="MBP3191995.1"/>
    <property type="molecule type" value="Genomic_DNA"/>
</dbReference>
<dbReference type="UniPathway" id="UPA00077">
    <property type="reaction ID" value="UER00154"/>
</dbReference>
<dbReference type="SMART" id="SM00905">
    <property type="entry name" value="FolB"/>
    <property type="match status" value="1"/>
</dbReference>
<dbReference type="InterPro" id="IPR006157">
    <property type="entry name" value="FolB_dom"/>
</dbReference>
<evidence type="ECO:0000256" key="2">
    <source>
        <dbReference type="ARBA" id="ARBA00005013"/>
    </source>
</evidence>
<reference evidence="8" key="1">
    <citation type="submission" date="2021-02" db="EMBL/GenBank/DDBJ databases">
        <title>Natronogracilivirga saccharolytica gen. nov. sp. nov. a new anaerobic, haloalkiliphilic carbohydrate-fermenting bacterium from soda lake and proposing of Cyclonatronumiaceae fam. nov. in the phylum Balneolaeota.</title>
        <authorList>
            <person name="Zhilina T.N."/>
            <person name="Sorokin D.Y."/>
            <person name="Zavarzina D.G."/>
            <person name="Toshchakov S.V."/>
            <person name="Kublanov I.V."/>
        </authorList>
    </citation>
    <scope>NUCLEOTIDE SEQUENCE</scope>
    <source>
        <strain evidence="8">Z-1702</strain>
    </source>
</reference>
<sequence>MECITIKNLRFHAGHGYFPAEREKGNDFEVDITIWLELEAAATGDDLAATIDYGEAAEIAGDIMNGEPVKLVETLLYRIGESLTRAYPKAENIEVAVRKLNPPMEPSCEFTEVRSRWPRL</sequence>
<evidence type="ECO:0000313" key="8">
    <source>
        <dbReference type="EMBL" id="MBP3191995.1"/>
    </source>
</evidence>
<evidence type="ECO:0000256" key="3">
    <source>
        <dbReference type="ARBA" id="ARBA00005708"/>
    </source>
</evidence>
<dbReference type="CDD" id="cd00534">
    <property type="entry name" value="DHNA_DHNTPE"/>
    <property type="match status" value="1"/>
</dbReference>
<comment type="catalytic activity">
    <reaction evidence="1 6">
        <text>7,8-dihydroneopterin = 6-hydroxymethyl-7,8-dihydropterin + glycolaldehyde</text>
        <dbReference type="Rhea" id="RHEA:10540"/>
        <dbReference type="ChEBI" id="CHEBI:17001"/>
        <dbReference type="ChEBI" id="CHEBI:17071"/>
        <dbReference type="ChEBI" id="CHEBI:44841"/>
        <dbReference type="EC" id="4.1.2.25"/>
    </reaction>
</comment>
<comment type="similarity">
    <text evidence="3 6">Belongs to the DHNA family.</text>
</comment>
<dbReference type="GO" id="GO:0005737">
    <property type="term" value="C:cytoplasm"/>
    <property type="evidence" value="ECO:0007669"/>
    <property type="project" value="TreeGrafter"/>
</dbReference>
<dbReference type="Proteomes" id="UP000673975">
    <property type="component" value="Unassembled WGS sequence"/>
</dbReference>
<dbReference type="NCBIfam" id="TIGR00526">
    <property type="entry name" value="folB_dom"/>
    <property type="match status" value="1"/>
</dbReference>
<dbReference type="PANTHER" id="PTHR42844:SF1">
    <property type="entry name" value="DIHYDRONEOPTERIN ALDOLASE 1-RELATED"/>
    <property type="match status" value="1"/>
</dbReference>
<name>A0A8J7RHM8_9BACT</name>
<dbReference type="GO" id="GO:0046656">
    <property type="term" value="P:folic acid biosynthetic process"/>
    <property type="evidence" value="ECO:0007669"/>
    <property type="project" value="UniProtKB-UniRule"/>
</dbReference>
<comment type="function">
    <text evidence="6">Catalyzes the conversion of 7,8-dihydroneopterin to 6-hydroxymethyl-7,8-dihydropterin.</text>
</comment>
<evidence type="ECO:0000256" key="5">
    <source>
        <dbReference type="ARBA" id="ARBA00023239"/>
    </source>
</evidence>
<dbReference type="NCBIfam" id="TIGR00525">
    <property type="entry name" value="folB"/>
    <property type="match status" value="1"/>
</dbReference>
<evidence type="ECO:0000256" key="6">
    <source>
        <dbReference type="RuleBase" id="RU362079"/>
    </source>
</evidence>
<organism evidence="8 9">
    <name type="scientific">Natronogracilivirga saccharolytica</name>
    <dbReference type="NCBI Taxonomy" id="2812953"/>
    <lineage>
        <taxon>Bacteria</taxon>
        <taxon>Pseudomonadati</taxon>
        <taxon>Balneolota</taxon>
        <taxon>Balneolia</taxon>
        <taxon>Balneolales</taxon>
        <taxon>Cyclonatronaceae</taxon>
        <taxon>Natronogracilivirga</taxon>
    </lineage>
</organism>
<dbReference type="RefSeq" id="WP_210510895.1">
    <property type="nucleotide sequence ID" value="NZ_JAFIDN010000003.1"/>
</dbReference>
<accession>A0A8J7RHM8</accession>
<comment type="pathway">
    <text evidence="2 6">Cofactor biosynthesis; tetrahydrofolate biosynthesis; 2-amino-4-hydroxy-6-hydroxymethyl-7,8-dihydropteridine diphosphate from 7,8-dihydroneopterin triphosphate: step 3/4.</text>
</comment>
<keyword evidence="5 6" id="KW-0456">Lyase</keyword>
<dbReference type="InterPro" id="IPR006156">
    <property type="entry name" value="Dihydroneopterin_aldolase"/>
</dbReference>
<dbReference type="GO" id="GO:0004150">
    <property type="term" value="F:dihydroneopterin aldolase activity"/>
    <property type="evidence" value="ECO:0007669"/>
    <property type="project" value="UniProtKB-UniRule"/>
</dbReference>
<proteinExistence type="inferred from homology"/>
<evidence type="ECO:0000256" key="4">
    <source>
        <dbReference type="ARBA" id="ARBA00022909"/>
    </source>
</evidence>
<evidence type="ECO:0000313" key="9">
    <source>
        <dbReference type="Proteomes" id="UP000673975"/>
    </source>
</evidence>
<gene>
    <name evidence="8" type="primary">folB</name>
    <name evidence="8" type="ORF">NATSA_04880</name>
</gene>
<dbReference type="Pfam" id="PF02152">
    <property type="entry name" value="FolB"/>
    <property type="match status" value="1"/>
</dbReference>
<comment type="caution">
    <text evidence="8">The sequence shown here is derived from an EMBL/GenBank/DDBJ whole genome shotgun (WGS) entry which is preliminary data.</text>
</comment>
<dbReference type="Gene3D" id="3.30.1130.10">
    <property type="match status" value="1"/>
</dbReference>
<evidence type="ECO:0000259" key="7">
    <source>
        <dbReference type="SMART" id="SM00905"/>
    </source>
</evidence>
<protein>
    <recommendedName>
        <fullName evidence="6">7,8-dihydroneopterin aldolase</fullName>
        <ecNumber evidence="6">4.1.2.25</ecNumber>
    </recommendedName>
</protein>
<feature type="domain" description="Dihydroneopterin aldolase/epimerase" evidence="7">
    <location>
        <begin position="4"/>
        <end position="117"/>
    </location>
</feature>
<keyword evidence="9" id="KW-1185">Reference proteome</keyword>
<dbReference type="AlphaFoldDB" id="A0A8J7RHM8"/>
<dbReference type="PANTHER" id="PTHR42844">
    <property type="entry name" value="DIHYDRONEOPTERIN ALDOLASE 1-RELATED"/>
    <property type="match status" value="1"/>
</dbReference>
<dbReference type="InterPro" id="IPR043133">
    <property type="entry name" value="GTP-CH-I_C/QueF"/>
</dbReference>
<keyword evidence="4 6" id="KW-0289">Folate biosynthesis</keyword>
<dbReference type="SUPFAM" id="SSF55620">
    <property type="entry name" value="Tetrahydrobiopterin biosynthesis enzymes-like"/>
    <property type="match status" value="1"/>
</dbReference>